<protein>
    <submittedName>
        <fullName evidence="2">Uncharacterized protein</fullName>
    </submittedName>
</protein>
<evidence type="ECO:0000313" key="2">
    <source>
        <dbReference type="EMBL" id="KPI34937.1"/>
    </source>
</evidence>
<accession>A0A0N1H1U7</accession>
<comment type="caution">
    <text evidence="2">The sequence shown here is derived from an EMBL/GenBank/DDBJ whole genome shotgun (WGS) entry which is preliminary data.</text>
</comment>
<proteinExistence type="predicted"/>
<keyword evidence="1" id="KW-0812">Transmembrane</keyword>
<dbReference type="EMBL" id="LFJN01000047">
    <property type="protein sequence ID" value="KPI34937.1"/>
    <property type="molecule type" value="Genomic_DNA"/>
</dbReference>
<dbReference type="Proteomes" id="UP000038010">
    <property type="component" value="Unassembled WGS sequence"/>
</dbReference>
<gene>
    <name evidence="2" type="ORF">AB675_3857</name>
</gene>
<feature type="transmembrane region" description="Helical" evidence="1">
    <location>
        <begin position="47"/>
        <end position="70"/>
    </location>
</feature>
<dbReference type="GeneID" id="28735825"/>
<keyword evidence="3" id="KW-1185">Reference proteome</keyword>
<name>A0A0N1H1U7_9EURO</name>
<evidence type="ECO:0000313" key="3">
    <source>
        <dbReference type="Proteomes" id="UP000038010"/>
    </source>
</evidence>
<evidence type="ECO:0000256" key="1">
    <source>
        <dbReference type="SAM" id="Phobius"/>
    </source>
</evidence>
<organism evidence="2 3">
    <name type="scientific">Cyphellophora attinorum</name>
    <dbReference type="NCBI Taxonomy" id="1664694"/>
    <lineage>
        <taxon>Eukaryota</taxon>
        <taxon>Fungi</taxon>
        <taxon>Dikarya</taxon>
        <taxon>Ascomycota</taxon>
        <taxon>Pezizomycotina</taxon>
        <taxon>Eurotiomycetes</taxon>
        <taxon>Chaetothyriomycetidae</taxon>
        <taxon>Chaetothyriales</taxon>
        <taxon>Cyphellophoraceae</taxon>
        <taxon>Cyphellophora</taxon>
    </lineage>
</organism>
<keyword evidence="1" id="KW-0472">Membrane</keyword>
<reference evidence="2 3" key="1">
    <citation type="submission" date="2015-06" db="EMBL/GenBank/DDBJ databases">
        <title>Draft genome of the ant-associated black yeast Phialophora attae CBS 131958.</title>
        <authorList>
            <person name="Moreno L.F."/>
            <person name="Stielow B.J."/>
            <person name="de Hoog S."/>
            <person name="Vicente V.A."/>
            <person name="Weiss V.A."/>
            <person name="de Vries M."/>
            <person name="Cruz L.M."/>
            <person name="Souza E.M."/>
        </authorList>
    </citation>
    <scope>NUCLEOTIDE SEQUENCE [LARGE SCALE GENOMIC DNA]</scope>
    <source>
        <strain evidence="2 3">CBS 131958</strain>
    </source>
</reference>
<dbReference type="RefSeq" id="XP_017994900.1">
    <property type="nucleotide sequence ID" value="XM_018143945.1"/>
</dbReference>
<dbReference type="AlphaFoldDB" id="A0A0N1H1U7"/>
<dbReference type="VEuPathDB" id="FungiDB:AB675_3857"/>
<feature type="transmembrane region" description="Helical" evidence="1">
    <location>
        <begin position="9"/>
        <end position="27"/>
    </location>
</feature>
<dbReference type="STRING" id="1664694.A0A0N1H1U7"/>
<sequence length="129" mass="13819">MARVRGSRGWLGGILTIFLFGLVFYDGDADKAANLMILTEGLYVEDWSAFGAFVAAPVGGLLWALAAFAARIGFWWVRAKVKGEPFTALDRPHSSAVGLGGRDGGLGENDVYRDGDGVERSETVAGKFF</sequence>
<keyword evidence="1" id="KW-1133">Transmembrane helix</keyword>